<keyword evidence="4" id="KW-1185">Reference proteome</keyword>
<evidence type="ECO:0000256" key="1">
    <source>
        <dbReference type="SAM" id="Phobius"/>
    </source>
</evidence>
<comment type="caution">
    <text evidence="3">The sequence shown here is derived from an EMBL/GenBank/DDBJ whole genome shotgun (WGS) entry which is preliminary data.</text>
</comment>
<name>A0A835EBM1_9POAL</name>
<organism evidence="3 4">
    <name type="scientific">Digitaria exilis</name>
    <dbReference type="NCBI Taxonomy" id="1010633"/>
    <lineage>
        <taxon>Eukaryota</taxon>
        <taxon>Viridiplantae</taxon>
        <taxon>Streptophyta</taxon>
        <taxon>Embryophyta</taxon>
        <taxon>Tracheophyta</taxon>
        <taxon>Spermatophyta</taxon>
        <taxon>Magnoliopsida</taxon>
        <taxon>Liliopsida</taxon>
        <taxon>Poales</taxon>
        <taxon>Poaceae</taxon>
        <taxon>PACMAD clade</taxon>
        <taxon>Panicoideae</taxon>
        <taxon>Panicodae</taxon>
        <taxon>Paniceae</taxon>
        <taxon>Anthephorinae</taxon>
        <taxon>Digitaria</taxon>
    </lineage>
</organism>
<keyword evidence="1" id="KW-0472">Membrane</keyword>
<dbReference type="InterPro" id="IPR007658">
    <property type="entry name" value="DUF594"/>
</dbReference>
<dbReference type="OrthoDB" id="677977at2759"/>
<dbReference type="InterPro" id="IPR025315">
    <property type="entry name" value="DUF4220"/>
</dbReference>
<evidence type="ECO:0000259" key="2">
    <source>
        <dbReference type="Pfam" id="PF13968"/>
    </source>
</evidence>
<feature type="domain" description="DUF4220" evidence="2">
    <location>
        <begin position="61"/>
        <end position="297"/>
    </location>
</feature>
<evidence type="ECO:0000313" key="3">
    <source>
        <dbReference type="EMBL" id="KAF8673210.1"/>
    </source>
</evidence>
<gene>
    <name evidence="3" type="ORF">HU200_048760</name>
</gene>
<dbReference type="Proteomes" id="UP000636709">
    <property type="component" value="Unassembled WGS sequence"/>
</dbReference>
<reference evidence="3" key="1">
    <citation type="submission" date="2020-07" db="EMBL/GenBank/DDBJ databases">
        <title>Genome sequence and genetic diversity analysis of an under-domesticated orphan crop, white fonio (Digitaria exilis).</title>
        <authorList>
            <person name="Bennetzen J.L."/>
            <person name="Chen S."/>
            <person name="Ma X."/>
            <person name="Wang X."/>
            <person name="Yssel A.E.J."/>
            <person name="Chaluvadi S.R."/>
            <person name="Johnson M."/>
            <person name="Gangashetty P."/>
            <person name="Hamidou F."/>
            <person name="Sanogo M.D."/>
            <person name="Zwaenepoel A."/>
            <person name="Wallace J."/>
            <person name="Van De Peer Y."/>
            <person name="Van Deynze A."/>
        </authorList>
    </citation>
    <scope>NUCLEOTIDE SEQUENCE</scope>
    <source>
        <tissue evidence="3">Leaves</tissue>
    </source>
</reference>
<sequence>MDQLQQLGDSSDTPTILKEGEYHEHDARLHPPALVVMGEDNVQVDSQPRGYRFKWIPGDGDKVVTLDRVWKLHDMEMLRSSSAAHPKYLGFSFTLFKILRCRFAKYTISSASFTNAQKFFRYTLIKGSGAGYERAFGVVVDELSFLHDYYNSSQPIYYSHHGFVIFSIIFSLYSIGYCIYLMVTYIVLGVTGHHHSQIYCSDECFDEILRFDFAGRYSDVLPLYLVAVVLVLAEARDILFYICSNWTKVSLIYHYVNQASWQQSPIMKKCISVVFKYCSSNRANNWDDRIKQCSILDHPPRLIAHLPARLQRLHNHNKVKLPNAVKAAIFEALKRKCLTSIEPEGSVMYLQRPPCPVPCDTHAELIDGAKCTAYTILAWHIATTVFEVQQQQQLLPLVPEWQHKVAATHLSRYCAYLVACCPELLPDENDEWCKSLYENAKKDAAHVLSMPQGAMRTYPLLDESWMSAQSTQSVLKDGASLGKQLLDSGIGWEPLARFWSEMILYVAPSENLQAQAEAVARGGELVTLLWAMLSHAGIDRRHW</sequence>
<keyword evidence="1" id="KW-1133">Transmembrane helix</keyword>
<dbReference type="EMBL" id="JACEFO010002208">
    <property type="protein sequence ID" value="KAF8673210.1"/>
    <property type="molecule type" value="Genomic_DNA"/>
</dbReference>
<dbReference type="PANTHER" id="PTHR31325">
    <property type="entry name" value="OS01G0798800 PROTEIN-RELATED"/>
    <property type="match status" value="1"/>
</dbReference>
<dbReference type="Pfam" id="PF04578">
    <property type="entry name" value="DUF594"/>
    <property type="match status" value="1"/>
</dbReference>
<dbReference type="Pfam" id="PF13968">
    <property type="entry name" value="DUF4220"/>
    <property type="match status" value="1"/>
</dbReference>
<feature type="transmembrane region" description="Helical" evidence="1">
    <location>
        <begin position="163"/>
        <end position="188"/>
    </location>
</feature>
<accession>A0A835EBM1</accession>
<dbReference type="AlphaFoldDB" id="A0A835EBM1"/>
<protein>
    <recommendedName>
        <fullName evidence="2">DUF4220 domain-containing protein</fullName>
    </recommendedName>
</protein>
<keyword evidence="1" id="KW-0812">Transmembrane</keyword>
<proteinExistence type="predicted"/>
<evidence type="ECO:0000313" key="4">
    <source>
        <dbReference type="Proteomes" id="UP000636709"/>
    </source>
</evidence>